<sequence length="208" mass="22426">MPLARYEAEARESGLTIQGALPHADGALLLLGPDEPGFWPQFTAAPEYDDGAPDPLDRWSKRVIGALAQGWQGQAFFPSDGPPFAPFYQWALDSGRAWPSPVNLLVHDTAGLWISYRGVVIVPGLAIPALQAAFPCVTCARQPCKSACPVGALTPSGYDVPRCKEHLRSAAGADCMRGCVVRRACPVSARFPRLPEQSAFHLRAFLTE</sequence>
<dbReference type="PROSITE" id="PS51379">
    <property type="entry name" value="4FE4S_FER_2"/>
    <property type="match status" value="1"/>
</dbReference>
<proteinExistence type="predicted"/>
<evidence type="ECO:0000259" key="1">
    <source>
        <dbReference type="PROSITE" id="PS51379"/>
    </source>
</evidence>
<dbReference type="RefSeq" id="WP_108884485.1">
    <property type="nucleotide sequence ID" value="NZ_OMOJ01000001.1"/>
</dbReference>
<dbReference type="SUPFAM" id="SSF54862">
    <property type="entry name" value="4Fe-4S ferredoxins"/>
    <property type="match status" value="1"/>
</dbReference>
<gene>
    <name evidence="2" type="ORF">PRI8871_00380</name>
</gene>
<reference evidence="3" key="1">
    <citation type="submission" date="2018-03" db="EMBL/GenBank/DDBJ databases">
        <authorList>
            <person name="Rodrigo-Torres L."/>
            <person name="Arahal R. D."/>
            <person name="Lucena T."/>
        </authorList>
    </citation>
    <scope>NUCLEOTIDE SEQUENCE [LARGE SCALE GENOMIC DNA]</scope>
    <source>
        <strain evidence="3">CECT 8871</strain>
    </source>
</reference>
<keyword evidence="3" id="KW-1185">Reference proteome</keyword>
<accession>A0A2R8APL3</accession>
<dbReference type="InterPro" id="IPR017896">
    <property type="entry name" value="4Fe4S_Fe-S-bd"/>
</dbReference>
<name>A0A2R8APL3_9RHOB</name>
<dbReference type="AlphaFoldDB" id="A0A2R8APL3"/>
<organism evidence="2 3">
    <name type="scientific">Pseudoprimorskyibacter insulae</name>
    <dbReference type="NCBI Taxonomy" id="1695997"/>
    <lineage>
        <taxon>Bacteria</taxon>
        <taxon>Pseudomonadati</taxon>
        <taxon>Pseudomonadota</taxon>
        <taxon>Alphaproteobacteria</taxon>
        <taxon>Rhodobacterales</taxon>
        <taxon>Paracoccaceae</taxon>
        <taxon>Pseudoprimorskyibacter</taxon>
    </lineage>
</organism>
<dbReference type="OrthoDB" id="8279740at2"/>
<evidence type="ECO:0000313" key="3">
    <source>
        <dbReference type="Proteomes" id="UP000244904"/>
    </source>
</evidence>
<dbReference type="EMBL" id="OMOJ01000001">
    <property type="protein sequence ID" value="SPF77794.1"/>
    <property type="molecule type" value="Genomic_DNA"/>
</dbReference>
<protein>
    <recommendedName>
        <fullName evidence="1">4Fe-4S ferredoxin-type domain-containing protein</fullName>
    </recommendedName>
</protein>
<feature type="domain" description="4Fe-4S ferredoxin-type" evidence="1">
    <location>
        <begin position="126"/>
        <end position="158"/>
    </location>
</feature>
<dbReference type="Proteomes" id="UP000244904">
    <property type="component" value="Unassembled WGS sequence"/>
</dbReference>
<evidence type="ECO:0000313" key="2">
    <source>
        <dbReference type="EMBL" id="SPF77794.1"/>
    </source>
</evidence>